<gene>
    <name evidence="2" type="ordered locus">Kole_0808</name>
</gene>
<dbReference type="HOGENOM" id="CLU_760327_0_0_0"/>
<keyword evidence="3" id="KW-1185">Reference proteome</keyword>
<accession>C5CG78</accession>
<dbReference type="Pfam" id="PF13349">
    <property type="entry name" value="DUF4097"/>
    <property type="match status" value="1"/>
</dbReference>
<dbReference type="Gene3D" id="2.160.20.120">
    <property type="match status" value="1"/>
</dbReference>
<reference evidence="2 3" key="1">
    <citation type="submission" date="2009-06" db="EMBL/GenBank/DDBJ databases">
        <title>Complete sequence of Thermotogales bacterium TBF 19.5.1.</title>
        <authorList>
            <consortium name="US DOE Joint Genome Institute"/>
            <person name="Lucas S."/>
            <person name="Copeland A."/>
            <person name="Lapidus A."/>
            <person name="Glavina del Rio T."/>
            <person name="Tice H."/>
            <person name="Bruce D."/>
            <person name="Goodwin L."/>
            <person name="Pitluck S."/>
            <person name="Chertkov O."/>
            <person name="Brettin T."/>
            <person name="Detter J.C."/>
            <person name="Han C."/>
            <person name="Schmutz J."/>
            <person name="Larimer F."/>
            <person name="Land M."/>
            <person name="Hauser L."/>
            <person name="Kyrpides N."/>
            <person name="Ovchinnikova G."/>
            <person name="Noll K."/>
        </authorList>
    </citation>
    <scope>NUCLEOTIDE SEQUENCE [LARGE SCALE GENOMIC DNA]</scope>
    <source>
        <strain evidence="3">ATCC BAA-1733 / DSM 21960 / TBF 19.5.1</strain>
    </source>
</reference>
<dbReference type="InterPro" id="IPR025164">
    <property type="entry name" value="Toastrack_DUF4097"/>
</dbReference>
<dbReference type="OrthoDB" id="979194at2"/>
<dbReference type="AlphaFoldDB" id="C5CG78"/>
<evidence type="ECO:0000313" key="2">
    <source>
        <dbReference type="EMBL" id="ACR79519.1"/>
    </source>
</evidence>
<dbReference type="Proteomes" id="UP000002382">
    <property type="component" value="Chromosome"/>
</dbReference>
<proteinExistence type="predicted"/>
<dbReference type="eggNOG" id="COG3595">
    <property type="taxonomic scope" value="Bacteria"/>
</dbReference>
<organism evidence="2 3">
    <name type="scientific">Kosmotoga olearia (strain ATCC BAA-1733 / DSM 21960 / TBF 19.5.1)</name>
    <dbReference type="NCBI Taxonomy" id="521045"/>
    <lineage>
        <taxon>Bacteria</taxon>
        <taxon>Thermotogati</taxon>
        <taxon>Thermotogota</taxon>
        <taxon>Thermotogae</taxon>
        <taxon>Kosmotogales</taxon>
        <taxon>Kosmotogaceae</taxon>
        <taxon>Kosmotoga</taxon>
    </lineage>
</organism>
<sequence>MKSFTYELEKIDSVSLYTASADLEIISTKENILIAEVETDEEDYEPVVEIRGSELRIRFEKKEIKGFTGLFHNIFDNERIEKAKVYLPEKIERLKIGTASGDITISGVYLSDLRINAVSGDTSIFSGSAETFRLDDVSGDCVLKDFNFRDARFGTVSGDIRIVHLAPMSRDLTVSTVSGDLEVIYSQKPNVEVLLSTVSGDVFSKLPFVKEKKFYIIEADPDKPRERITMNSVSGDVWIKAQEGFEMPKRVEPRQENTFDDLKEEISKPMYFEEDKETEKTLKLFNDGKITEEHARQILSLLGYNDEEINELLGKGGKEE</sequence>
<protein>
    <recommendedName>
        <fullName evidence="1">DUF4097 domain-containing protein</fullName>
    </recommendedName>
</protein>
<evidence type="ECO:0000259" key="1">
    <source>
        <dbReference type="Pfam" id="PF13349"/>
    </source>
</evidence>
<dbReference type="KEGG" id="kol:Kole_0808"/>
<name>C5CG78_KOSOT</name>
<feature type="domain" description="DUF4097" evidence="1">
    <location>
        <begin position="92"/>
        <end position="239"/>
    </location>
</feature>
<dbReference type="STRING" id="521045.Kole_0808"/>
<evidence type="ECO:0000313" key="3">
    <source>
        <dbReference type="Proteomes" id="UP000002382"/>
    </source>
</evidence>
<reference evidence="2 3" key="2">
    <citation type="journal article" date="2011" name="J. Bacteriol.">
        <title>Genome Sequence of Kosmotoga olearia Strain TBF 19.5.1, a Thermophilic Bacterium with a Wide Growth Temperature Range, Isolated from the Troll B Oil Platform in the North Sea.</title>
        <authorList>
            <person name="Swithers K.S."/>
            <person name="Dipippo J.L."/>
            <person name="Bruce D.C."/>
            <person name="Detter C."/>
            <person name="Tapia R."/>
            <person name="Han S."/>
            <person name="Goodwin L.A."/>
            <person name="Han J."/>
            <person name="Woyke T."/>
            <person name="Pitluck S."/>
            <person name="Pennacchio L."/>
            <person name="Nolan M."/>
            <person name="Mikhailova N."/>
            <person name="Land M.L."/>
            <person name="Nesbo C.L."/>
            <person name="Gogarten J.P."/>
            <person name="Noll K.M."/>
        </authorList>
    </citation>
    <scope>NUCLEOTIDE SEQUENCE [LARGE SCALE GENOMIC DNA]</scope>
    <source>
        <strain evidence="3">ATCC BAA-1733 / DSM 21960 / TBF 19.5.1</strain>
    </source>
</reference>
<dbReference type="EMBL" id="CP001634">
    <property type="protein sequence ID" value="ACR79519.1"/>
    <property type="molecule type" value="Genomic_DNA"/>
</dbReference>
<dbReference type="RefSeq" id="WP_015868181.1">
    <property type="nucleotide sequence ID" value="NC_012785.1"/>
</dbReference>